<organism evidence="1 2">
    <name type="scientific">Pocillopora damicornis</name>
    <name type="common">Cauliflower coral</name>
    <name type="synonym">Millepora damicornis</name>
    <dbReference type="NCBI Taxonomy" id="46731"/>
    <lineage>
        <taxon>Eukaryota</taxon>
        <taxon>Metazoa</taxon>
        <taxon>Cnidaria</taxon>
        <taxon>Anthozoa</taxon>
        <taxon>Hexacorallia</taxon>
        <taxon>Scleractinia</taxon>
        <taxon>Astrocoeniina</taxon>
        <taxon>Pocilloporidae</taxon>
        <taxon>Pocillopora</taxon>
    </lineage>
</organism>
<gene>
    <name evidence="1" type="ORF">pdam_00006938</name>
</gene>
<dbReference type="Proteomes" id="UP000275408">
    <property type="component" value="Unassembled WGS sequence"/>
</dbReference>
<dbReference type="EMBL" id="RCHS01001985">
    <property type="protein sequence ID" value="RMX50339.1"/>
    <property type="molecule type" value="Genomic_DNA"/>
</dbReference>
<feature type="non-terminal residue" evidence="1">
    <location>
        <position position="60"/>
    </location>
</feature>
<comment type="caution">
    <text evidence="1">The sequence shown here is derived from an EMBL/GenBank/DDBJ whole genome shotgun (WGS) entry which is preliminary data.</text>
</comment>
<accession>A0A3M6U9W8</accession>
<protein>
    <submittedName>
        <fullName evidence="1">Uncharacterized protein</fullName>
    </submittedName>
</protein>
<name>A0A3M6U9W8_POCDA</name>
<keyword evidence="2" id="KW-1185">Reference proteome</keyword>
<proteinExistence type="predicted"/>
<reference evidence="1 2" key="1">
    <citation type="journal article" date="2018" name="Sci. Rep.">
        <title>Comparative analysis of the Pocillopora damicornis genome highlights role of immune system in coral evolution.</title>
        <authorList>
            <person name="Cunning R."/>
            <person name="Bay R.A."/>
            <person name="Gillette P."/>
            <person name="Baker A.C."/>
            <person name="Traylor-Knowles N."/>
        </authorList>
    </citation>
    <scope>NUCLEOTIDE SEQUENCE [LARGE SCALE GENOMIC DNA]</scope>
    <source>
        <strain evidence="1">RSMAS</strain>
        <tissue evidence="1">Whole animal</tissue>
    </source>
</reference>
<evidence type="ECO:0000313" key="1">
    <source>
        <dbReference type="EMBL" id="RMX50339.1"/>
    </source>
</evidence>
<evidence type="ECO:0000313" key="2">
    <source>
        <dbReference type="Proteomes" id="UP000275408"/>
    </source>
</evidence>
<sequence length="60" mass="7000">MDEFDFTSYPLTEGTKFPFNEGTLEAKEKLERDMKFQLCDNSHSIQRPVLVQSGNTRSER</sequence>
<dbReference type="AlphaFoldDB" id="A0A3M6U9W8"/>